<reference evidence="1" key="2">
    <citation type="submission" date="2018-05" db="EMBL/GenBank/DDBJ databases">
        <title>OpunRS2 (Oryza punctata Reference Sequence Version 2).</title>
        <authorList>
            <person name="Zhang J."/>
            <person name="Kudrna D."/>
            <person name="Lee S."/>
            <person name="Talag J."/>
            <person name="Welchert J."/>
            <person name="Wing R.A."/>
        </authorList>
    </citation>
    <scope>NUCLEOTIDE SEQUENCE [LARGE SCALE GENOMIC DNA]</scope>
</reference>
<proteinExistence type="predicted"/>
<evidence type="ECO:0000313" key="1">
    <source>
        <dbReference type="EnsemblPlants" id="OPUNC11G09330.1"/>
    </source>
</evidence>
<reference evidence="1" key="1">
    <citation type="submission" date="2015-04" db="UniProtKB">
        <authorList>
            <consortium name="EnsemblPlants"/>
        </authorList>
    </citation>
    <scope>IDENTIFICATION</scope>
</reference>
<dbReference type="HOGENOM" id="CLU_2964968_0_0_1"/>
<protein>
    <submittedName>
        <fullName evidence="1">Uncharacterized protein</fullName>
    </submittedName>
</protein>
<evidence type="ECO:0000313" key="2">
    <source>
        <dbReference type="Proteomes" id="UP000026962"/>
    </source>
</evidence>
<dbReference type="Gramene" id="OPUNC11G09330.1">
    <property type="protein sequence ID" value="OPUNC11G09330.1"/>
    <property type="gene ID" value="OPUNC11G09330"/>
</dbReference>
<name>A0A0E0MES6_ORYPU</name>
<dbReference type="EnsemblPlants" id="OPUNC11G09330.1">
    <property type="protein sequence ID" value="OPUNC11G09330.1"/>
    <property type="gene ID" value="OPUNC11G09330"/>
</dbReference>
<sequence>MKMMYACAYWILIHWRLGKMLLLHIVTVLYCCTIGKEDFYLDQNPPVHFATVLASHKFW</sequence>
<dbReference type="Proteomes" id="UP000026962">
    <property type="component" value="Chromosome 11"/>
</dbReference>
<dbReference type="AlphaFoldDB" id="A0A0E0MES6"/>
<organism evidence="1">
    <name type="scientific">Oryza punctata</name>
    <name type="common">Red rice</name>
    <dbReference type="NCBI Taxonomy" id="4537"/>
    <lineage>
        <taxon>Eukaryota</taxon>
        <taxon>Viridiplantae</taxon>
        <taxon>Streptophyta</taxon>
        <taxon>Embryophyta</taxon>
        <taxon>Tracheophyta</taxon>
        <taxon>Spermatophyta</taxon>
        <taxon>Magnoliopsida</taxon>
        <taxon>Liliopsida</taxon>
        <taxon>Poales</taxon>
        <taxon>Poaceae</taxon>
        <taxon>BOP clade</taxon>
        <taxon>Oryzoideae</taxon>
        <taxon>Oryzeae</taxon>
        <taxon>Oryzinae</taxon>
        <taxon>Oryza</taxon>
    </lineage>
</organism>
<accession>A0A0E0MES6</accession>
<keyword evidence="2" id="KW-1185">Reference proteome</keyword>